<dbReference type="InterPro" id="IPR014718">
    <property type="entry name" value="GH-type_carb-bd"/>
</dbReference>
<dbReference type="GO" id="GO:0016798">
    <property type="term" value="F:hydrolase activity, acting on glycosyl bonds"/>
    <property type="evidence" value="ECO:0007669"/>
    <property type="project" value="UniProtKB-KW"/>
</dbReference>
<dbReference type="Gene3D" id="1.20.1610.10">
    <property type="entry name" value="alpha-1,2-mannosidases domains"/>
    <property type="match status" value="1"/>
</dbReference>
<protein>
    <submittedName>
        <fullName evidence="7">GH92 family glycosyl hydrolase</fullName>
        <ecNumber evidence="7">3.2.1.-</ecNumber>
    </submittedName>
</protein>
<evidence type="ECO:0000256" key="2">
    <source>
        <dbReference type="ARBA" id="ARBA00011245"/>
    </source>
</evidence>
<keyword evidence="7" id="KW-0378">Hydrolase</keyword>
<comment type="subunit">
    <text evidence="2">Monomer.</text>
</comment>
<dbReference type="Pfam" id="PF07971">
    <property type="entry name" value="Glyco_hydro_92"/>
    <property type="match status" value="1"/>
</dbReference>
<dbReference type="InterPro" id="IPR005887">
    <property type="entry name" value="GH92_a_mannosidase_put"/>
</dbReference>
<dbReference type="SUPFAM" id="SSF48208">
    <property type="entry name" value="Six-hairpin glycosidases"/>
    <property type="match status" value="1"/>
</dbReference>
<sequence>MLSNLITRRTAAGISAALLLALTSYGQAPLSWVDPRVGNVGHLLEPTRPTAQLPNQAIRSYPGRKDHLDPQISTFPLSLVSHRQGHLFGIMPYTGAAMAMATPPRATWDPENEVLTPYYYSEWLDQEEIEIAFVPGAKTGHFRIVFPAGTTKNVFLQISQGGAWQRVSDRAVSGTEQVKGMTAWVYGEFSKPGVYAACRETTGKGQACMSWAETGASVIEFKYAISFISAEQARKNLAKEQPAWDFDGDKQRAQKAWEGVLNQIEVKGGTDRMKRTFYTALYRCQERMVNITEDGKYYSHYDKRIHDDSRPFYVDDWVWDTYLAHHPLRTILNPAQEADMIASYLKMYQQSGWLPTFPLLWGDNPCMNGFHSTITLLDAYRKGIQPFDLPLAYEAAKKNATQATMLPWRNGPACSLDSFYHQKGYYPALHPGEKETVGEVHSFERRQAVAITLGHSYDDWALSQLAVAAKHKDDQALFLKRSANYQNLYQAEKGFFMPKDANGKWIDIDPTFDGGMGGRDYYDENNGWTYLWQVQQDIPGLMTLMGGKQAFEARLDQLFQEGLGRSKYELWAKFPDFTGIVGQYSMGNEPSFHIPYLYNFTGAPWKTQKRIRMLLNTWFPDNIFGIPGDEDGGGMSAFVVFSCMGFYPIVPGLPLYTIGSPVFEKTTIHLPNGKDFQVDAPGCSEQNKFIQEAYLNGKRLDGPWMTHTDIVQGGVLKLVMGPRANKTWGANVDVNRILQQATLAAPAR</sequence>
<keyword evidence="7" id="KW-0326">Glycosidase</keyword>
<keyword evidence="8" id="KW-1185">Reference proteome</keyword>
<dbReference type="Gene3D" id="3.30.2080.10">
    <property type="entry name" value="GH92 mannosidase domain"/>
    <property type="match status" value="1"/>
</dbReference>
<evidence type="ECO:0000313" key="8">
    <source>
        <dbReference type="Proteomes" id="UP001319080"/>
    </source>
</evidence>
<dbReference type="PANTHER" id="PTHR12143">
    <property type="entry name" value="PEPTIDE N-GLYCANASE PNGASE -RELATED"/>
    <property type="match status" value="1"/>
</dbReference>
<proteinExistence type="predicted"/>
<evidence type="ECO:0000259" key="5">
    <source>
        <dbReference type="Pfam" id="PF07971"/>
    </source>
</evidence>
<dbReference type="NCBIfam" id="TIGR01180">
    <property type="entry name" value="aman2_put"/>
    <property type="match status" value="1"/>
</dbReference>
<dbReference type="InterPro" id="IPR041371">
    <property type="entry name" value="GH92_N"/>
</dbReference>
<dbReference type="InterPro" id="IPR050883">
    <property type="entry name" value="PNGase"/>
</dbReference>
<dbReference type="EMBL" id="JAHESE010000003">
    <property type="protein sequence ID" value="MBT1707786.1"/>
    <property type="molecule type" value="Genomic_DNA"/>
</dbReference>
<evidence type="ECO:0000313" key="7">
    <source>
        <dbReference type="EMBL" id="MBT1707786.1"/>
    </source>
</evidence>
<gene>
    <name evidence="7" type="ORF">KK062_06120</name>
</gene>
<feature type="domain" description="Glycosyl hydrolase family 92 N-terminal" evidence="6">
    <location>
        <begin position="32"/>
        <end position="226"/>
    </location>
</feature>
<dbReference type="AlphaFoldDB" id="A0AAP2GNR1"/>
<evidence type="ECO:0000256" key="1">
    <source>
        <dbReference type="ARBA" id="ARBA00001913"/>
    </source>
</evidence>
<dbReference type="EC" id="3.2.1.-" evidence="7"/>
<feature type="chain" id="PRO_5042903846" evidence="4">
    <location>
        <begin position="29"/>
        <end position="748"/>
    </location>
</feature>
<dbReference type="GO" id="GO:0006516">
    <property type="term" value="P:glycoprotein catabolic process"/>
    <property type="evidence" value="ECO:0007669"/>
    <property type="project" value="TreeGrafter"/>
</dbReference>
<dbReference type="RefSeq" id="WP_254083376.1">
    <property type="nucleotide sequence ID" value="NZ_JAHESE010000003.1"/>
</dbReference>
<dbReference type="GO" id="GO:0005975">
    <property type="term" value="P:carbohydrate metabolic process"/>
    <property type="evidence" value="ECO:0007669"/>
    <property type="project" value="InterPro"/>
</dbReference>
<dbReference type="GO" id="GO:0000224">
    <property type="term" value="F:peptide-N4-(N-acetyl-beta-glucosaminyl)asparagine amidase activity"/>
    <property type="evidence" value="ECO:0007669"/>
    <property type="project" value="TreeGrafter"/>
</dbReference>
<evidence type="ECO:0000256" key="4">
    <source>
        <dbReference type="SAM" id="SignalP"/>
    </source>
</evidence>
<comment type="cofactor">
    <cofactor evidence="1">
        <name>Ca(2+)</name>
        <dbReference type="ChEBI" id="CHEBI:29108"/>
    </cofactor>
</comment>
<dbReference type="PANTHER" id="PTHR12143:SF43">
    <property type="entry name" value="PUTATIVE-RELATED"/>
    <property type="match status" value="1"/>
</dbReference>
<dbReference type="Proteomes" id="UP001319080">
    <property type="component" value="Unassembled WGS sequence"/>
</dbReference>
<keyword evidence="4" id="KW-0732">Signal</keyword>
<feature type="signal peptide" evidence="4">
    <location>
        <begin position="1"/>
        <end position="28"/>
    </location>
</feature>
<dbReference type="Gene3D" id="2.70.98.10">
    <property type="match status" value="1"/>
</dbReference>
<name>A0AAP2GNR1_9BACT</name>
<keyword evidence="3" id="KW-0106">Calcium</keyword>
<dbReference type="FunFam" id="3.30.2080.10:FF:000001">
    <property type="entry name" value="Alpha-1,2-mannosidase subfamily"/>
    <property type="match status" value="1"/>
</dbReference>
<dbReference type="GO" id="GO:0030246">
    <property type="term" value="F:carbohydrate binding"/>
    <property type="evidence" value="ECO:0007669"/>
    <property type="project" value="InterPro"/>
</dbReference>
<accession>A0AAP2GNR1</accession>
<feature type="domain" description="Glycosyl hydrolase family 92" evidence="5">
    <location>
        <begin position="232"/>
        <end position="722"/>
    </location>
</feature>
<evidence type="ECO:0000256" key="3">
    <source>
        <dbReference type="ARBA" id="ARBA00022837"/>
    </source>
</evidence>
<reference evidence="7 8" key="1">
    <citation type="submission" date="2021-05" db="EMBL/GenBank/DDBJ databases">
        <title>A Polyphasic approach of four new species of the genus Ohtaekwangia: Ohtaekwangia histidinii sp. nov., Ohtaekwangia cretensis sp. nov., Ohtaekwangia indiensis sp. nov., Ohtaekwangia reichenbachii sp. nov. from diverse environment.</title>
        <authorList>
            <person name="Octaviana S."/>
        </authorList>
    </citation>
    <scope>NUCLEOTIDE SEQUENCE [LARGE SCALE GENOMIC DNA]</scope>
    <source>
        <strain evidence="7 8">PWU5</strain>
    </source>
</reference>
<organism evidence="7 8">
    <name type="scientific">Dawidia cretensis</name>
    <dbReference type="NCBI Taxonomy" id="2782350"/>
    <lineage>
        <taxon>Bacteria</taxon>
        <taxon>Pseudomonadati</taxon>
        <taxon>Bacteroidota</taxon>
        <taxon>Cytophagia</taxon>
        <taxon>Cytophagales</taxon>
        <taxon>Chryseotaleaceae</taxon>
        <taxon>Dawidia</taxon>
    </lineage>
</organism>
<dbReference type="Pfam" id="PF17678">
    <property type="entry name" value="Glyco_hydro_92N"/>
    <property type="match status" value="1"/>
</dbReference>
<dbReference type="Gene3D" id="1.20.1050.60">
    <property type="entry name" value="alpha-1,2-mannosidase"/>
    <property type="match status" value="1"/>
</dbReference>
<dbReference type="InterPro" id="IPR008928">
    <property type="entry name" value="6-hairpin_glycosidase_sf"/>
</dbReference>
<dbReference type="InterPro" id="IPR012939">
    <property type="entry name" value="Glyco_hydro_92"/>
</dbReference>
<comment type="caution">
    <text evidence="7">The sequence shown here is derived from an EMBL/GenBank/DDBJ whole genome shotgun (WGS) entry which is preliminary data.</text>
</comment>
<evidence type="ECO:0000259" key="6">
    <source>
        <dbReference type="Pfam" id="PF17678"/>
    </source>
</evidence>
<dbReference type="GO" id="GO:0005829">
    <property type="term" value="C:cytosol"/>
    <property type="evidence" value="ECO:0007669"/>
    <property type="project" value="TreeGrafter"/>
</dbReference>